<feature type="binding site" evidence="3">
    <location>
        <position position="76"/>
    </location>
    <ligand>
        <name>Fe cation</name>
        <dbReference type="ChEBI" id="CHEBI:24875"/>
        <label>1</label>
    </ligand>
</feature>
<dbReference type="OMA" id="TMRWIED"/>
<dbReference type="Pfam" id="PF00268">
    <property type="entry name" value="Ribonuc_red_sm"/>
    <property type="match status" value="1"/>
</dbReference>
<feature type="binding site" evidence="3">
    <location>
        <position position="107"/>
    </location>
    <ligand>
        <name>Fe cation</name>
        <dbReference type="ChEBI" id="CHEBI:24875"/>
        <label>1</label>
    </ligand>
</feature>
<evidence type="ECO:0000313" key="6">
    <source>
        <dbReference type="Proteomes" id="UP000054317"/>
    </source>
</evidence>
<accession>R7S732</accession>
<dbReference type="CDD" id="cd01049">
    <property type="entry name" value="RNRR2"/>
    <property type="match status" value="1"/>
</dbReference>
<dbReference type="OrthoDB" id="2727692at2759"/>
<evidence type="ECO:0000256" key="4">
    <source>
        <dbReference type="SAM" id="Phobius"/>
    </source>
</evidence>
<keyword evidence="4" id="KW-0472">Membrane</keyword>
<protein>
    <submittedName>
        <fullName evidence="5">Putative ribonucleoside-diphosphate reductase small chain B</fullName>
    </submittedName>
</protein>
<evidence type="ECO:0000256" key="1">
    <source>
        <dbReference type="ARBA" id="ARBA00009303"/>
    </source>
</evidence>
<dbReference type="AlphaFoldDB" id="R7S732"/>
<dbReference type="InterPro" id="IPR009078">
    <property type="entry name" value="Ferritin-like_SF"/>
</dbReference>
<dbReference type="GO" id="GO:0016491">
    <property type="term" value="F:oxidoreductase activity"/>
    <property type="evidence" value="ECO:0007669"/>
    <property type="project" value="InterPro"/>
</dbReference>
<dbReference type="Gene3D" id="1.10.620.20">
    <property type="entry name" value="Ribonucleotide Reductase, subunit A"/>
    <property type="match status" value="1"/>
</dbReference>
<proteinExistence type="inferred from homology"/>
<feature type="binding site" evidence="3">
    <location>
        <position position="110"/>
    </location>
    <ligand>
        <name>Fe cation</name>
        <dbReference type="ChEBI" id="CHEBI:24875"/>
        <label>1</label>
    </ligand>
</feature>
<feature type="active site" evidence="2">
    <location>
        <position position="114"/>
    </location>
</feature>
<feature type="transmembrane region" description="Helical" evidence="4">
    <location>
        <begin position="159"/>
        <end position="184"/>
    </location>
</feature>
<dbReference type="InterPro" id="IPR000358">
    <property type="entry name" value="RNR_small_fam"/>
</dbReference>
<evidence type="ECO:0000256" key="3">
    <source>
        <dbReference type="PIRSR" id="PIRSR000355-2"/>
    </source>
</evidence>
<feature type="binding site" evidence="3">
    <location>
        <position position="204"/>
    </location>
    <ligand>
        <name>Fe cation</name>
        <dbReference type="ChEBI" id="CHEBI:24875"/>
        <label>2</label>
    </ligand>
</feature>
<dbReference type="GO" id="GO:0009263">
    <property type="term" value="P:deoxyribonucleotide biosynthetic process"/>
    <property type="evidence" value="ECO:0007669"/>
    <property type="project" value="InterPro"/>
</dbReference>
<comment type="similarity">
    <text evidence="1">Belongs to the ribonucleoside diphosphate reductase small chain family.</text>
</comment>
<dbReference type="KEGG" id="tvs:TRAVEDRAFT_137477"/>
<dbReference type="PANTHER" id="PTHR23409">
    <property type="entry name" value="RIBONUCLEOSIDE-DIPHOSPHATE REDUCTASE SMALL CHAIN"/>
    <property type="match status" value="1"/>
</dbReference>
<reference evidence="6" key="1">
    <citation type="journal article" date="2012" name="Science">
        <title>The Paleozoic origin of enzymatic lignin decomposition reconstructed from 31 fungal genomes.</title>
        <authorList>
            <person name="Floudas D."/>
            <person name="Binder M."/>
            <person name="Riley R."/>
            <person name="Barry K."/>
            <person name="Blanchette R.A."/>
            <person name="Henrissat B."/>
            <person name="Martinez A.T."/>
            <person name="Otillar R."/>
            <person name="Spatafora J.W."/>
            <person name="Yadav J.S."/>
            <person name="Aerts A."/>
            <person name="Benoit I."/>
            <person name="Boyd A."/>
            <person name="Carlson A."/>
            <person name="Copeland A."/>
            <person name="Coutinho P.M."/>
            <person name="de Vries R.P."/>
            <person name="Ferreira P."/>
            <person name="Findley K."/>
            <person name="Foster B."/>
            <person name="Gaskell J."/>
            <person name="Glotzer D."/>
            <person name="Gorecki P."/>
            <person name="Heitman J."/>
            <person name="Hesse C."/>
            <person name="Hori C."/>
            <person name="Igarashi K."/>
            <person name="Jurgens J.A."/>
            <person name="Kallen N."/>
            <person name="Kersten P."/>
            <person name="Kohler A."/>
            <person name="Kuees U."/>
            <person name="Kumar T.K.A."/>
            <person name="Kuo A."/>
            <person name="LaButti K."/>
            <person name="Larrondo L.F."/>
            <person name="Lindquist E."/>
            <person name="Ling A."/>
            <person name="Lombard V."/>
            <person name="Lucas S."/>
            <person name="Lundell T."/>
            <person name="Martin R."/>
            <person name="McLaughlin D.J."/>
            <person name="Morgenstern I."/>
            <person name="Morin E."/>
            <person name="Murat C."/>
            <person name="Nagy L.G."/>
            <person name="Nolan M."/>
            <person name="Ohm R.A."/>
            <person name="Patyshakuliyeva A."/>
            <person name="Rokas A."/>
            <person name="Ruiz-Duenas F.J."/>
            <person name="Sabat G."/>
            <person name="Salamov A."/>
            <person name="Samejima M."/>
            <person name="Schmutz J."/>
            <person name="Slot J.C."/>
            <person name="St John F."/>
            <person name="Stenlid J."/>
            <person name="Sun H."/>
            <person name="Sun S."/>
            <person name="Syed K."/>
            <person name="Tsang A."/>
            <person name="Wiebenga A."/>
            <person name="Young D."/>
            <person name="Pisabarro A."/>
            <person name="Eastwood D.C."/>
            <person name="Martin F."/>
            <person name="Cullen D."/>
            <person name="Grigoriev I.V."/>
            <person name="Hibbett D.S."/>
        </authorList>
    </citation>
    <scope>NUCLEOTIDE SEQUENCE [LARGE SCALE GENOMIC DNA]</scope>
    <source>
        <strain evidence="6">FP-101664</strain>
    </source>
</reference>
<dbReference type="Proteomes" id="UP000054317">
    <property type="component" value="Unassembled WGS sequence"/>
</dbReference>
<dbReference type="PIRSF" id="PIRSF000355">
    <property type="entry name" value="NrdB"/>
    <property type="match status" value="1"/>
</dbReference>
<dbReference type="InterPro" id="IPR030475">
    <property type="entry name" value="RNR_small_AS"/>
</dbReference>
<sequence>MTTPTNDAILKPSTSRFILYPIKYPEIWDAYKTAQASFWTADEIDLSADVRHWTCRLTDEERAFISILLAFFAASDGMVNENLLERFCAEVQIPEARCFYGFQIMMENIHAETYASMLTTLIQDNAERDRLFSATSTIPAIKAKAEWTMRWIEDKHQPFAVRLIAFAAVEGIFFSSSFAAIFWLRSRGLLPGICHSNELIARDESMHTMFACLLYSQLQTRAPKATVRAVIREAVALEKSFFADALPTRLAGMNTELMGDYVEAVADDLLRRLGCRPIYDKENPFPFITSSALDGRTNFFERRVSEYSAVSHMHSNAINADLDRPPRESDL</sequence>
<feature type="binding site" evidence="3">
    <location>
        <position position="107"/>
    </location>
    <ligand>
        <name>Fe cation</name>
        <dbReference type="ChEBI" id="CHEBI:24875"/>
        <label>2</label>
    </ligand>
</feature>
<dbReference type="PANTHER" id="PTHR23409:SF18">
    <property type="entry name" value="RIBONUCLEOSIDE-DIPHOSPHATE REDUCTASE SUBUNIT M2"/>
    <property type="match status" value="1"/>
</dbReference>
<evidence type="ECO:0000313" key="5">
    <source>
        <dbReference type="EMBL" id="EIW51392.1"/>
    </source>
</evidence>
<dbReference type="InterPro" id="IPR033909">
    <property type="entry name" value="RNR_small"/>
</dbReference>
<feature type="binding site" evidence="3">
    <location>
        <position position="170"/>
    </location>
    <ligand>
        <name>Fe cation</name>
        <dbReference type="ChEBI" id="CHEBI:24875"/>
        <label>2</label>
    </ligand>
</feature>
<dbReference type="RefSeq" id="XP_008045725.1">
    <property type="nucleotide sequence ID" value="XM_008047534.1"/>
</dbReference>
<organism evidence="5 6">
    <name type="scientific">Trametes versicolor (strain FP-101664)</name>
    <name type="common">White-rot fungus</name>
    <name type="synonym">Coriolus versicolor</name>
    <dbReference type="NCBI Taxonomy" id="717944"/>
    <lineage>
        <taxon>Eukaryota</taxon>
        <taxon>Fungi</taxon>
        <taxon>Dikarya</taxon>
        <taxon>Basidiomycota</taxon>
        <taxon>Agaricomycotina</taxon>
        <taxon>Agaricomycetes</taxon>
        <taxon>Polyporales</taxon>
        <taxon>Polyporaceae</taxon>
        <taxon>Trametes</taxon>
    </lineage>
</organism>
<keyword evidence="4" id="KW-0812">Transmembrane</keyword>
<dbReference type="PROSITE" id="PS00368">
    <property type="entry name" value="RIBORED_SMALL"/>
    <property type="match status" value="1"/>
</dbReference>
<keyword evidence="3" id="KW-0408">Iron</keyword>
<feature type="binding site" evidence="3">
    <location>
        <position position="207"/>
    </location>
    <ligand>
        <name>Fe cation</name>
        <dbReference type="ChEBI" id="CHEBI:24875"/>
        <label>2</label>
    </ligand>
</feature>
<keyword evidence="3" id="KW-0479">Metal-binding</keyword>
<gene>
    <name evidence="5" type="ORF">TRAVEDRAFT_137477</name>
</gene>
<keyword evidence="6" id="KW-1185">Reference proteome</keyword>
<keyword evidence="4" id="KW-1133">Transmembrane helix</keyword>
<evidence type="ECO:0000256" key="2">
    <source>
        <dbReference type="PIRSR" id="PIRSR000355-1"/>
    </source>
</evidence>
<dbReference type="EMBL" id="JH711813">
    <property type="protein sequence ID" value="EIW51392.1"/>
    <property type="molecule type" value="Genomic_DNA"/>
</dbReference>
<dbReference type="GO" id="GO:0046872">
    <property type="term" value="F:metal ion binding"/>
    <property type="evidence" value="ECO:0007669"/>
    <property type="project" value="UniProtKB-KW"/>
</dbReference>
<name>R7S732_TRAVS</name>
<dbReference type="GeneID" id="19408992"/>
<comment type="cofactor">
    <cofactor evidence="3">
        <name>Fe cation</name>
        <dbReference type="ChEBI" id="CHEBI:24875"/>
    </cofactor>
    <text evidence="3">Binds 2 iron ions per subunit.</text>
</comment>
<dbReference type="SUPFAM" id="SSF47240">
    <property type="entry name" value="Ferritin-like"/>
    <property type="match status" value="1"/>
</dbReference>
<dbReference type="InterPro" id="IPR012348">
    <property type="entry name" value="RNR-like"/>
</dbReference>